<dbReference type="CDD" id="cd11386">
    <property type="entry name" value="MCP_signal"/>
    <property type="match status" value="1"/>
</dbReference>
<dbReference type="SMART" id="SM00283">
    <property type="entry name" value="MA"/>
    <property type="match status" value="1"/>
</dbReference>
<protein>
    <submittedName>
        <fullName evidence="8">Methyl-accepting chemotaxis protein</fullName>
    </submittedName>
</protein>
<dbReference type="InterPro" id="IPR051310">
    <property type="entry name" value="MCP_chemotaxis"/>
</dbReference>
<dbReference type="InterPro" id="IPR004089">
    <property type="entry name" value="MCPsignal_dom"/>
</dbReference>
<dbReference type="Pfam" id="PF00672">
    <property type="entry name" value="HAMP"/>
    <property type="match status" value="1"/>
</dbReference>
<evidence type="ECO:0000256" key="2">
    <source>
        <dbReference type="ARBA" id="ARBA00029447"/>
    </source>
</evidence>
<keyword evidence="5" id="KW-0472">Membrane</keyword>
<feature type="region of interest" description="Disordered" evidence="4">
    <location>
        <begin position="523"/>
        <end position="570"/>
    </location>
</feature>
<dbReference type="PROSITE" id="PS50111">
    <property type="entry name" value="CHEMOTAXIS_TRANSDUC_2"/>
    <property type="match status" value="1"/>
</dbReference>
<keyword evidence="5" id="KW-1133">Transmembrane helix</keyword>
<keyword evidence="9" id="KW-1185">Reference proteome</keyword>
<keyword evidence="1" id="KW-0488">Methylation</keyword>
<evidence type="ECO:0000313" key="9">
    <source>
        <dbReference type="Proteomes" id="UP001148932"/>
    </source>
</evidence>
<evidence type="ECO:0000256" key="1">
    <source>
        <dbReference type="ARBA" id="ARBA00022481"/>
    </source>
</evidence>
<evidence type="ECO:0000259" key="7">
    <source>
        <dbReference type="PROSITE" id="PS50885"/>
    </source>
</evidence>
<feature type="compositionally biased region" description="Low complexity" evidence="4">
    <location>
        <begin position="535"/>
        <end position="555"/>
    </location>
</feature>
<keyword evidence="5" id="KW-0812">Transmembrane</keyword>
<dbReference type="CDD" id="cd19411">
    <property type="entry name" value="MCP2201-like_sensor"/>
    <property type="match status" value="1"/>
</dbReference>
<dbReference type="CDD" id="cd06225">
    <property type="entry name" value="HAMP"/>
    <property type="match status" value="1"/>
</dbReference>
<feature type="domain" description="HAMP" evidence="7">
    <location>
        <begin position="222"/>
        <end position="274"/>
    </location>
</feature>
<dbReference type="Gene3D" id="1.10.287.950">
    <property type="entry name" value="Methyl-accepting chemotaxis protein"/>
    <property type="match status" value="1"/>
</dbReference>
<reference evidence="8" key="1">
    <citation type="submission" date="2022-10" db="EMBL/GenBank/DDBJ databases">
        <title>Description of microaerobic benzene degrading bacteria.</title>
        <authorList>
            <person name="Bedics A."/>
            <person name="Tancsics A."/>
            <person name="Banerjee S."/>
        </authorList>
    </citation>
    <scope>NUCLEOTIDE SEQUENCE</scope>
    <source>
        <strain evidence="8">D2M1</strain>
    </source>
</reference>
<dbReference type="InterPro" id="IPR024478">
    <property type="entry name" value="HlyB_4HB_MCP"/>
</dbReference>
<dbReference type="Pfam" id="PF00015">
    <property type="entry name" value="MCPsignal"/>
    <property type="match status" value="1"/>
</dbReference>
<organism evidence="8 9">
    <name type="scientific">Acidovorax benzenivorans</name>
    <dbReference type="NCBI Taxonomy" id="2987520"/>
    <lineage>
        <taxon>Bacteria</taxon>
        <taxon>Pseudomonadati</taxon>
        <taxon>Pseudomonadota</taxon>
        <taxon>Betaproteobacteria</taxon>
        <taxon>Burkholderiales</taxon>
        <taxon>Comamonadaceae</taxon>
        <taxon>Acidovorax</taxon>
    </lineage>
</organism>
<feature type="domain" description="Methyl-accepting transducer" evidence="6">
    <location>
        <begin position="279"/>
        <end position="508"/>
    </location>
</feature>
<dbReference type="EMBL" id="JAPCKI010000002">
    <property type="protein sequence ID" value="MDD2176631.1"/>
    <property type="molecule type" value="Genomic_DNA"/>
</dbReference>
<dbReference type="InterPro" id="IPR047347">
    <property type="entry name" value="YvaQ-like_sensor"/>
</dbReference>
<dbReference type="Pfam" id="PF12729">
    <property type="entry name" value="4HB_MCP_1"/>
    <property type="match status" value="1"/>
</dbReference>
<accession>A0ABT5RTU1</accession>
<evidence type="ECO:0000256" key="4">
    <source>
        <dbReference type="SAM" id="MobiDB-lite"/>
    </source>
</evidence>
<dbReference type="PROSITE" id="PS50885">
    <property type="entry name" value="HAMP"/>
    <property type="match status" value="1"/>
</dbReference>
<evidence type="ECO:0000256" key="3">
    <source>
        <dbReference type="PROSITE-ProRule" id="PRU00284"/>
    </source>
</evidence>
<evidence type="ECO:0000313" key="8">
    <source>
        <dbReference type="EMBL" id="MDD2176631.1"/>
    </source>
</evidence>
<proteinExistence type="inferred from homology"/>
<dbReference type="SUPFAM" id="SSF58104">
    <property type="entry name" value="Methyl-accepting chemotaxis protein (MCP) signaling domain"/>
    <property type="match status" value="1"/>
</dbReference>
<evidence type="ECO:0000256" key="5">
    <source>
        <dbReference type="SAM" id="Phobius"/>
    </source>
</evidence>
<dbReference type="PANTHER" id="PTHR43531">
    <property type="entry name" value="PROTEIN ICFG"/>
    <property type="match status" value="1"/>
</dbReference>
<sequence>MSAASTLKSLSISSRLSLGFGCMLVLVVAVAALGQLSVGKVHEQMIQITGVGANKAKLVNGMLESVSAIGIQSRSAAMLNDIDPKQAREQIVAVGKTLKEYATQEAALTELLTPTTATPAELKLLGEVQALGSKTRPELDSAIKAADDGDTVSATLALMTRVAPAETAWRAKLRELIELQNTLNAEATASTEQTQSSARVVGGLLVLLAIGLGALIAWRITTSITAPIGRAVVVAERIARGDLTSQVEVRIHDETGRLLEAIAAMQERLRTLVGEIGQTADSILVASSEVASGNLDLSQRTEQTSHNLQSAASSLVDLTGTVSQSADSARQANQLASTASDAATRGGEVVGQVVRTMDTISASSRKIADIISVIDGIAFQTNILALNAAVEAARAGEQGRGFAVVAGEVRNLAGRSANAAREIKALIDTSVDQVQEGSTLVNHAGKTIEELVQSVRRVSDIMGEITAATQEQSQRIGHVSQSVGALEEMTQQNAALVEEGAAAADSLKDQAGRLTQMVGTFRLTRGGGDDNSWGTASPSASPVAVPAPTRTAAPRHLASATSRAPALPRS</sequence>
<dbReference type="RefSeq" id="WP_274107416.1">
    <property type="nucleotide sequence ID" value="NZ_JAPCKI010000002.1"/>
</dbReference>
<dbReference type="SMART" id="SM00304">
    <property type="entry name" value="HAMP"/>
    <property type="match status" value="1"/>
</dbReference>
<gene>
    <name evidence="8" type="ORF">OIN59_04240</name>
</gene>
<dbReference type="InterPro" id="IPR003660">
    <property type="entry name" value="HAMP_dom"/>
</dbReference>
<comment type="caution">
    <text evidence="8">The sequence shown here is derived from an EMBL/GenBank/DDBJ whole genome shotgun (WGS) entry which is preliminary data.</text>
</comment>
<keyword evidence="3" id="KW-0807">Transducer</keyword>
<dbReference type="Proteomes" id="UP001148932">
    <property type="component" value="Unassembled WGS sequence"/>
</dbReference>
<dbReference type="PANTHER" id="PTHR43531:SF14">
    <property type="entry name" value="METHYL-ACCEPTING CHEMOTAXIS PROTEIN I-RELATED"/>
    <property type="match status" value="1"/>
</dbReference>
<comment type="similarity">
    <text evidence="2">Belongs to the methyl-accepting chemotaxis (MCP) protein family.</text>
</comment>
<evidence type="ECO:0000259" key="6">
    <source>
        <dbReference type="PROSITE" id="PS50111"/>
    </source>
</evidence>
<name>A0ABT5RTU1_9BURK</name>
<feature type="transmembrane region" description="Helical" evidence="5">
    <location>
        <begin position="200"/>
        <end position="220"/>
    </location>
</feature>
<feature type="transmembrane region" description="Helical" evidence="5">
    <location>
        <begin position="16"/>
        <end position="38"/>
    </location>
</feature>